<protein>
    <submittedName>
        <fullName evidence="2">Uncharacterized protein</fullName>
    </submittedName>
</protein>
<organism evidence="2 3">
    <name type="scientific">Crateriforma conspicua</name>
    <dbReference type="NCBI Taxonomy" id="2527996"/>
    <lineage>
        <taxon>Bacteria</taxon>
        <taxon>Pseudomonadati</taxon>
        <taxon>Planctomycetota</taxon>
        <taxon>Planctomycetia</taxon>
        <taxon>Planctomycetales</taxon>
        <taxon>Planctomycetaceae</taxon>
        <taxon>Crateriforma</taxon>
    </lineage>
</organism>
<reference evidence="2 3" key="1">
    <citation type="submission" date="2019-02" db="EMBL/GenBank/DDBJ databases">
        <title>Deep-cultivation of Planctomycetes and their phenomic and genomic characterization uncovers novel biology.</title>
        <authorList>
            <person name="Wiegand S."/>
            <person name="Jogler M."/>
            <person name="Boedeker C."/>
            <person name="Pinto D."/>
            <person name="Vollmers J."/>
            <person name="Rivas-Marin E."/>
            <person name="Kohn T."/>
            <person name="Peeters S.H."/>
            <person name="Heuer A."/>
            <person name="Rast P."/>
            <person name="Oberbeckmann S."/>
            <person name="Bunk B."/>
            <person name="Jeske O."/>
            <person name="Meyerdierks A."/>
            <person name="Storesund J.E."/>
            <person name="Kallscheuer N."/>
            <person name="Luecker S."/>
            <person name="Lage O.M."/>
            <person name="Pohl T."/>
            <person name="Merkel B.J."/>
            <person name="Hornburger P."/>
            <person name="Mueller R.-W."/>
            <person name="Bruemmer F."/>
            <person name="Labrenz M."/>
            <person name="Spormann A.M."/>
            <person name="Op Den Camp H."/>
            <person name="Overmann J."/>
            <person name="Amann R."/>
            <person name="Jetten M.S.M."/>
            <person name="Mascher T."/>
            <person name="Medema M.H."/>
            <person name="Devos D.P."/>
            <person name="Kaster A.-K."/>
            <person name="Ovreas L."/>
            <person name="Rohde M."/>
            <person name="Galperin M.Y."/>
            <person name="Jogler C."/>
        </authorList>
    </citation>
    <scope>NUCLEOTIDE SEQUENCE [LARGE SCALE GENOMIC DNA]</scope>
    <source>
        <strain evidence="2 3">V7</strain>
    </source>
</reference>
<dbReference type="InterPro" id="IPR013424">
    <property type="entry name" value="Ice-binding_C"/>
</dbReference>
<evidence type="ECO:0000256" key="1">
    <source>
        <dbReference type="SAM" id="SignalP"/>
    </source>
</evidence>
<comment type="caution">
    <text evidence="2">The sequence shown here is derived from an EMBL/GenBank/DDBJ whole genome shotgun (WGS) entry which is preliminary data.</text>
</comment>
<name>A0A5C6FQX3_9PLAN</name>
<evidence type="ECO:0000313" key="2">
    <source>
        <dbReference type="EMBL" id="TWU62896.1"/>
    </source>
</evidence>
<dbReference type="Proteomes" id="UP000316476">
    <property type="component" value="Unassembled WGS sequence"/>
</dbReference>
<keyword evidence="1" id="KW-0732">Signal</keyword>
<proteinExistence type="predicted"/>
<sequence length="244" mass="26188" precursor="true">MRIQTLLRAVLGLLVVSLTFCQTADAVPTRFLDEGAFNTEVAGSTVSVVDFDSVLADETISDGEIFDGLQFTYQMGLAADELRVVYSPTSQFGYDPVTAPGYLGNDTEELIGEGVSFAISRPGGFSAFSLQFLSPEMLLFPDDVQVRVNGETFNFTDGAFSNEQVNPTGSGNGFKYFFGVTDSDTVFESIEILTPVATGASGYFGIDSIRYVSASAVPEPGSIALLGGLASVSAWRARRRRRRS</sequence>
<gene>
    <name evidence="2" type="ORF">V7x_46330</name>
</gene>
<dbReference type="OrthoDB" id="281518at2"/>
<feature type="chain" id="PRO_5022794237" evidence="1">
    <location>
        <begin position="27"/>
        <end position="244"/>
    </location>
</feature>
<dbReference type="NCBIfam" id="TIGR02595">
    <property type="entry name" value="PEP_CTERM"/>
    <property type="match status" value="1"/>
</dbReference>
<evidence type="ECO:0000313" key="3">
    <source>
        <dbReference type="Proteomes" id="UP000316476"/>
    </source>
</evidence>
<dbReference type="RefSeq" id="WP_146415611.1">
    <property type="nucleotide sequence ID" value="NZ_SJPZ01000002.1"/>
</dbReference>
<dbReference type="EMBL" id="SJPZ01000002">
    <property type="protein sequence ID" value="TWU62896.1"/>
    <property type="molecule type" value="Genomic_DNA"/>
</dbReference>
<feature type="signal peptide" evidence="1">
    <location>
        <begin position="1"/>
        <end position="26"/>
    </location>
</feature>
<dbReference type="AlphaFoldDB" id="A0A5C6FQX3"/>
<accession>A0A5C6FQX3</accession>